<dbReference type="GO" id="GO:0005524">
    <property type="term" value="F:ATP binding"/>
    <property type="evidence" value="ECO:0007669"/>
    <property type="project" value="UniProtKB-KW"/>
</dbReference>
<dbReference type="Gramene" id="Mp6g01680.1">
    <property type="protein sequence ID" value="Mp6g01680.1.cds"/>
    <property type="gene ID" value="Mp6g01680"/>
</dbReference>
<dbReference type="InterPro" id="IPR011009">
    <property type="entry name" value="Kinase-like_dom_sf"/>
</dbReference>
<feature type="domain" description="RIO kinase" evidence="16">
    <location>
        <begin position="64"/>
        <end position="304"/>
    </location>
</feature>
<keyword evidence="4" id="KW-0723">Serine/threonine-protein kinase</keyword>
<comment type="catalytic activity">
    <reaction evidence="11">
        <text>L-threonyl-[protein] + ATP = O-phospho-L-threonyl-[protein] + ADP + H(+)</text>
        <dbReference type="Rhea" id="RHEA:46608"/>
        <dbReference type="Rhea" id="RHEA-COMP:11060"/>
        <dbReference type="Rhea" id="RHEA-COMP:11605"/>
        <dbReference type="ChEBI" id="CHEBI:15378"/>
        <dbReference type="ChEBI" id="CHEBI:30013"/>
        <dbReference type="ChEBI" id="CHEBI:30616"/>
        <dbReference type="ChEBI" id="CHEBI:61977"/>
        <dbReference type="ChEBI" id="CHEBI:456216"/>
        <dbReference type="EC" id="2.7.11.1"/>
    </reaction>
</comment>
<keyword evidence="9" id="KW-0067">ATP-binding</keyword>
<dbReference type="AlphaFoldDB" id="A0A2R6WWM8"/>
<accession>A0A2R6WWM8</accession>
<evidence type="ECO:0000256" key="11">
    <source>
        <dbReference type="ARBA" id="ARBA00047899"/>
    </source>
</evidence>
<evidence type="ECO:0000256" key="10">
    <source>
        <dbReference type="ARBA" id="ARBA00022842"/>
    </source>
</evidence>
<dbReference type="PANTHER" id="PTHR45852:SF1">
    <property type="entry name" value="SERINE_THREONINE-PROTEIN KINASE RIO2"/>
    <property type="match status" value="1"/>
</dbReference>
<feature type="compositionally biased region" description="Polar residues" evidence="15">
    <location>
        <begin position="435"/>
        <end position="444"/>
    </location>
</feature>
<keyword evidence="5" id="KW-0808">Transferase</keyword>
<feature type="compositionally biased region" description="Acidic residues" evidence="15">
    <location>
        <begin position="399"/>
        <end position="409"/>
    </location>
</feature>
<dbReference type="CDD" id="cd05144">
    <property type="entry name" value="RIO2_C"/>
    <property type="match status" value="1"/>
</dbReference>
<dbReference type="GO" id="GO:0004672">
    <property type="term" value="F:protein kinase activity"/>
    <property type="evidence" value="ECO:0000318"/>
    <property type="project" value="GO_Central"/>
</dbReference>
<keyword evidence="7" id="KW-0547">Nucleotide-binding</keyword>
<dbReference type="FunFam" id="1.10.10.10:FF:000053">
    <property type="entry name" value="Serine/threonine-protein kinase RIO2"/>
    <property type="match status" value="1"/>
</dbReference>
<keyword evidence="10" id="KW-0460">Magnesium</keyword>
<name>A0A2R6WWM8_MARPO</name>
<sequence length="461" mass="52191">MKLDVNVLRYLTKDEFRVLTATEMGMKNHEIVPAELVERIAGLRNGGAYKNMKTLLKHKLVHHDSTKYDGYRLTNLGYDYLAIKTMVNRGLIAGVGRQIGVGKESDIFEVVGEDGRVMALKLHRLGRTSFRAVKSKRDYLKHRSSFNWLYLSRLAALKEYAFMKALGEHGFPVPEAIDCNRHCVLMSLVPGYPLVQVKELANPDVAFETIMNLIVRLAQHGLIHCDFNEFNLMIDDDDQIIMIDFPQMVSVSHKNAQMYFDRDVECIFKFFGKRYNYAPTTLGNKEESQQEDEDAEDDLRPVFEEVAGHAGSLDQELAASGFTKQNQEVLEQYVENAPEEDDEDDLQADDTSETDEVQEPSSSSFERLTIATEADPSTTNSLSIAGEVEEGLQKRIDGESQEEPSDEEQVSNSQNPDQLKRLEKQRKRVVKAVRSGSQQRTSRNASKDKGGRRSKHVSSDI</sequence>
<dbReference type="GO" id="GO:0030490">
    <property type="term" value="P:maturation of SSU-rRNA"/>
    <property type="evidence" value="ECO:0000318"/>
    <property type="project" value="GO_Central"/>
</dbReference>
<comment type="similarity">
    <text evidence="2">Belongs to the protein kinase superfamily. RIO-type Ser/Thr kinase family.</text>
</comment>
<dbReference type="EC" id="2.7.11.1" evidence="3"/>
<comment type="catalytic activity">
    <reaction evidence="12">
        <text>L-seryl-[protein] + ATP = O-phospho-L-seryl-[protein] + ADP + H(+)</text>
        <dbReference type="Rhea" id="RHEA:17989"/>
        <dbReference type="Rhea" id="RHEA-COMP:9863"/>
        <dbReference type="Rhea" id="RHEA-COMP:11604"/>
        <dbReference type="ChEBI" id="CHEBI:15378"/>
        <dbReference type="ChEBI" id="CHEBI:29999"/>
        <dbReference type="ChEBI" id="CHEBI:30616"/>
        <dbReference type="ChEBI" id="CHEBI:83421"/>
        <dbReference type="ChEBI" id="CHEBI:456216"/>
        <dbReference type="EC" id="2.7.11.1"/>
    </reaction>
</comment>
<dbReference type="GO" id="GO:0004674">
    <property type="term" value="F:protein serine/threonine kinase activity"/>
    <property type="evidence" value="ECO:0007669"/>
    <property type="project" value="UniProtKB-KW"/>
</dbReference>
<dbReference type="InterPro" id="IPR030484">
    <property type="entry name" value="Rio2"/>
</dbReference>
<dbReference type="EMBL" id="KZ772724">
    <property type="protein sequence ID" value="PTQ38235.1"/>
    <property type="molecule type" value="Genomic_DNA"/>
</dbReference>
<evidence type="ECO:0000256" key="5">
    <source>
        <dbReference type="ARBA" id="ARBA00022679"/>
    </source>
</evidence>
<keyword evidence="6" id="KW-0479">Metal-binding</keyword>
<dbReference type="SMART" id="SM00090">
    <property type="entry name" value="RIO"/>
    <property type="match status" value="1"/>
</dbReference>
<evidence type="ECO:0000256" key="13">
    <source>
        <dbReference type="ARBA" id="ARBA00068353"/>
    </source>
</evidence>
<dbReference type="OrthoDB" id="10258631at2759"/>
<dbReference type="InterPro" id="IPR018934">
    <property type="entry name" value="RIO_dom"/>
</dbReference>
<evidence type="ECO:0000256" key="12">
    <source>
        <dbReference type="ARBA" id="ARBA00048679"/>
    </source>
</evidence>
<dbReference type="GO" id="GO:0030688">
    <property type="term" value="C:preribosome, small subunit precursor"/>
    <property type="evidence" value="ECO:0000318"/>
    <property type="project" value="GO_Central"/>
</dbReference>
<evidence type="ECO:0000256" key="2">
    <source>
        <dbReference type="ARBA" id="ARBA00009196"/>
    </source>
</evidence>
<dbReference type="Proteomes" id="UP000244005">
    <property type="component" value="Unassembled WGS sequence"/>
</dbReference>
<evidence type="ECO:0000313" key="18">
    <source>
        <dbReference type="Proteomes" id="UP000244005"/>
    </source>
</evidence>
<keyword evidence="8" id="KW-0418">Kinase</keyword>
<dbReference type="Gene3D" id="1.10.10.10">
    <property type="entry name" value="Winged helix-like DNA-binding domain superfamily/Winged helix DNA-binding domain"/>
    <property type="match status" value="1"/>
</dbReference>
<evidence type="ECO:0000259" key="16">
    <source>
        <dbReference type="SMART" id="SM00090"/>
    </source>
</evidence>
<dbReference type="GO" id="GO:0046872">
    <property type="term" value="F:metal ion binding"/>
    <property type="evidence" value="ECO:0007669"/>
    <property type="project" value="UniProtKB-KW"/>
</dbReference>
<dbReference type="FunFam" id="3.30.200.20:FF:000052">
    <property type="entry name" value="Serine/threonine-protein kinase RIO2"/>
    <property type="match status" value="1"/>
</dbReference>
<evidence type="ECO:0000256" key="15">
    <source>
        <dbReference type="SAM" id="MobiDB-lite"/>
    </source>
</evidence>
<gene>
    <name evidence="17" type="ORF">MARPO_0052s0036</name>
</gene>
<dbReference type="Gene3D" id="3.30.200.20">
    <property type="entry name" value="Phosphorylase Kinase, domain 1"/>
    <property type="match status" value="1"/>
</dbReference>
<evidence type="ECO:0000256" key="4">
    <source>
        <dbReference type="ARBA" id="ARBA00022527"/>
    </source>
</evidence>
<reference evidence="18" key="1">
    <citation type="journal article" date="2017" name="Cell">
        <title>Insights into land plant evolution garnered from the Marchantia polymorpha genome.</title>
        <authorList>
            <person name="Bowman J.L."/>
            <person name="Kohchi T."/>
            <person name="Yamato K.T."/>
            <person name="Jenkins J."/>
            <person name="Shu S."/>
            <person name="Ishizaki K."/>
            <person name="Yamaoka S."/>
            <person name="Nishihama R."/>
            <person name="Nakamura Y."/>
            <person name="Berger F."/>
            <person name="Adam C."/>
            <person name="Aki S.S."/>
            <person name="Althoff F."/>
            <person name="Araki T."/>
            <person name="Arteaga-Vazquez M.A."/>
            <person name="Balasubrmanian S."/>
            <person name="Barry K."/>
            <person name="Bauer D."/>
            <person name="Boehm C.R."/>
            <person name="Briginshaw L."/>
            <person name="Caballero-Perez J."/>
            <person name="Catarino B."/>
            <person name="Chen F."/>
            <person name="Chiyoda S."/>
            <person name="Chovatia M."/>
            <person name="Davies K.M."/>
            <person name="Delmans M."/>
            <person name="Demura T."/>
            <person name="Dierschke T."/>
            <person name="Dolan L."/>
            <person name="Dorantes-Acosta A.E."/>
            <person name="Eklund D.M."/>
            <person name="Florent S.N."/>
            <person name="Flores-Sandoval E."/>
            <person name="Fujiyama A."/>
            <person name="Fukuzawa H."/>
            <person name="Galik B."/>
            <person name="Grimanelli D."/>
            <person name="Grimwood J."/>
            <person name="Grossniklaus U."/>
            <person name="Hamada T."/>
            <person name="Haseloff J."/>
            <person name="Hetherington A.J."/>
            <person name="Higo A."/>
            <person name="Hirakawa Y."/>
            <person name="Hundley H.N."/>
            <person name="Ikeda Y."/>
            <person name="Inoue K."/>
            <person name="Inoue S.I."/>
            <person name="Ishida S."/>
            <person name="Jia Q."/>
            <person name="Kakita M."/>
            <person name="Kanazawa T."/>
            <person name="Kawai Y."/>
            <person name="Kawashima T."/>
            <person name="Kennedy M."/>
            <person name="Kinose K."/>
            <person name="Kinoshita T."/>
            <person name="Kohara Y."/>
            <person name="Koide E."/>
            <person name="Komatsu K."/>
            <person name="Kopischke S."/>
            <person name="Kubo M."/>
            <person name="Kyozuka J."/>
            <person name="Lagercrantz U."/>
            <person name="Lin S.S."/>
            <person name="Lindquist E."/>
            <person name="Lipzen A.M."/>
            <person name="Lu C.W."/>
            <person name="De Luna E."/>
            <person name="Martienssen R.A."/>
            <person name="Minamino N."/>
            <person name="Mizutani M."/>
            <person name="Mizutani M."/>
            <person name="Mochizuki N."/>
            <person name="Monte I."/>
            <person name="Mosher R."/>
            <person name="Nagasaki H."/>
            <person name="Nakagami H."/>
            <person name="Naramoto S."/>
            <person name="Nishitani K."/>
            <person name="Ohtani M."/>
            <person name="Okamoto T."/>
            <person name="Okumura M."/>
            <person name="Phillips J."/>
            <person name="Pollak B."/>
            <person name="Reinders A."/>
            <person name="Rovekamp M."/>
            <person name="Sano R."/>
            <person name="Sawa S."/>
            <person name="Schmid M.W."/>
            <person name="Shirakawa M."/>
            <person name="Solano R."/>
            <person name="Spunde A."/>
            <person name="Suetsugu N."/>
            <person name="Sugano S."/>
            <person name="Sugiyama A."/>
            <person name="Sun R."/>
            <person name="Suzuki Y."/>
            <person name="Takenaka M."/>
            <person name="Takezawa D."/>
            <person name="Tomogane H."/>
            <person name="Tsuzuki M."/>
            <person name="Ueda T."/>
            <person name="Umeda M."/>
            <person name="Ward J.M."/>
            <person name="Watanabe Y."/>
            <person name="Yazaki K."/>
            <person name="Yokoyama R."/>
            <person name="Yoshitake Y."/>
            <person name="Yotsui I."/>
            <person name="Zachgo S."/>
            <person name="Schmutz J."/>
        </authorList>
    </citation>
    <scope>NUCLEOTIDE SEQUENCE [LARGE SCALE GENOMIC DNA]</scope>
    <source>
        <strain evidence="18">Tak-1</strain>
    </source>
</reference>
<feature type="compositionally biased region" description="Basic and acidic residues" evidence="15">
    <location>
        <begin position="445"/>
        <end position="461"/>
    </location>
</feature>
<dbReference type="PANTHER" id="PTHR45852">
    <property type="entry name" value="SER/THR-PROTEIN KINASE RIO2"/>
    <property type="match status" value="1"/>
</dbReference>
<feature type="region of interest" description="Disordered" evidence="15">
    <location>
        <begin position="336"/>
        <end position="461"/>
    </location>
</feature>
<dbReference type="GO" id="GO:0005634">
    <property type="term" value="C:nucleus"/>
    <property type="evidence" value="ECO:0000318"/>
    <property type="project" value="GO_Central"/>
</dbReference>
<dbReference type="SUPFAM" id="SSF46785">
    <property type="entry name" value="Winged helix' DNA-binding domain"/>
    <property type="match status" value="1"/>
</dbReference>
<evidence type="ECO:0000256" key="1">
    <source>
        <dbReference type="ARBA" id="ARBA00001946"/>
    </source>
</evidence>
<comment type="cofactor">
    <cofactor evidence="1">
        <name>Mg(2+)</name>
        <dbReference type="ChEBI" id="CHEBI:18420"/>
    </cofactor>
</comment>
<evidence type="ECO:0000256" key="3">
    <source>
        <dbReference type="ARBA" id="ARBA00012513"/>
    </source>
</evidence>
<dbReference type="Pfam" id="PF01163">
    <property type="entry name" value="RIO1"/>
    <property type="match status" value="1"/>
</dbReference>
<keyword evidence="18" id="KW-1185">Reference proteome</keyword>
<proteinExistence type="inferred from homology"/>
<evidence type="ECO:0000256" key="6">
    <source>
        <dbReference type="ARBA" id="ARBA00022723"/>
    </source>
</evidence>
<dbReference type="InterPro" id="IPR036390">
    <property type="entry name" value="WH_DNA-bd_sf"/>
</dbReference>
<dbReference type="Gene3D" id="1.10.510.10">
    <property type="entry name" value="Transferase(Phosphotransferase) domain 1"/>
    <property type="match status" value="1"/>
</dbReference>
<evidence type="ECO:0000313" key="17">
    <source>
        <dbReference type="EMBL" id="PTQ38235.1"/>
    </source>
</evidence>
<dbReference type="SUPFAM" id="SSF56112">
    <property type="entry name" value="Protein kinase-like (PK-like)"/>
    <property type="match status" value="1"/>
</dbReference>
<evidence type="ECO:0000256" key="9">
    <source>
        <dbReference type="ARBA" id="ARBA00022840"/>
    </source>
</evidence>
<protein>
    <recommendedName>
        <fullName evidence="13">Serine/threonine-protein kinase RIO2</fullName>
        <ecNumber evidence="3">2.7.11.1</ecNumber>
    </recommendedName>
    <alternativeName>
        <fullName evidence="14">Serine/threonine-protein kinase rio2</fullName>
    </alternativeName>
</protein>
<dbReference type="InterPro" id="IPR036388">
    <property type="entry name" value="WH-like_DNA-bd_sf"/>
</dbReference>
<evidence type="ECO:0000256" key="7">
    <source>
        <dbReference type="ARBA" id="ARBA00022741"/>
    </source>
</evidence>
<evidence type="ECO:0000256" key="8">
    <source>
        <dbReference type="ARBA" id="ARBA00022777"/>
    </source>
</evidence>
<evidence type="ECO:0000256" key="14">
    <source>
        <dbReference type="ARBA" id="ARBA00068837"/>
    </source>
</evidence>
<dbReference type="InterPro" id="IPR000687">
    <property type="entry name" value="RIO_kinase"/>
</dbReference>
<dbReference type="Pfam" id="PF09202">
    <property type="entry name" value="Rio2_N"/>
    <property type="match status" value="1"/>
</dbReference>
<dbReference type="GO" id="GO:0005829">
    <property type="term" value="C:cytosol"/>
    <property type="evidence" value="ECO:0000318"/>
    <property type="project" value="GO_Central"/>
</dbReference>
<feature type="compositionally biased region" description="Acidic residues" evidence="15">
    <location>
        <begin position="337"/>
        <end position="358"/>
    </location>
</feature>
<dbReference type="InterPro" id="IPR015285">
    <property type="entry name" value="RIO2_wHTH_N"/>
</dbReference>
<organism evidence="17 18">
    <name type="scientific">Marchantia polymorpha</name>
    <name type="common">Common liverwort</name>
    <name type="synonym">Marchantia aquatica</name>
    <dbReference type="NCBI Taxonomy" id="3197"/>
    <lineage>
        <taxon>Eukaryota</taxon>
        <taxon>Viridiplantae</taxon>
        <taxon>Streptophyta</taxon>
        <taxon>Embryophyta</taxon>
        <taxon>Marchantiophyta</taxon>
        <taxon>Marchantiopsida</taxon>
        <taxon>Marchantiidae</taxon>
        <taxon>Marchantiales</taxon>
        <taxon>Marchantiaceae</taxon>
        <taxon>Marchantia</taxon>
    </lineage>
</organism>
<dbReference type="OMA" id="FILEMNC"/>